<dbReference type="Proteomes" id="UP000367750">
    <property type="component" value="Unassembled WGS sequence"/>
</dbReference>
<gene>
    <name evidence="1" type="ORF">F4V43_01760</name>
</gene>
<dbReference type="EMBL" id="VYKK01000004">
    <property type="protein sequence ID" value="KAA9007237.1"/>
    <property type="molecule type" value="Genomic_DNA"/>
</dbReference>
<evidence type="ECO:0000313" key="1">
    <source>
        <dbReference type="EMBL" id="KAA9007237.1"/>
    </source>
</evidence>
<comment type="caution">
    <text evidence="1">The sequence shown here is derived from an EMBL/GenBank/DDBJ whole genome shotgun (WGS) entry which is preliminary data.</text>
</comment>
<dbReference type="AlphaFoldDB" id="A0A5J5GGL0"/>
<accession>A0A5J5GGL0</accession>
<proteinExistence type="predicted"/>
<dbReference type="OrthoDB" id="9991866at2"/>
<dbReference type="RefSeq" id="WP_150456527.1">
    <property type="nucleotide sequence ID" value="NZ_VYKK01000004.1"/>
</dbReference>
<name>A0A5J5GGL0_9BACL</name>
<keyword evidence="2" id="KW-1185">Reference proteome</keyword>
<organism evidence="1 2">
    <name type="scientific">Paenibacillus spiritus</name>
    <dbReference type="NCBI Taxonomy" id="2496557"/>
    <lineage>
        <taxon>Bacteria</taxon>
        <taxon>Bacillati</taxon>
        <taxon>Bacillota</taxon>
        <taxon>Bacilli</taxon>
        <taxon>Bacillales</taxon>
        <taxon>Paenibacillaceae</taxon>
        <taxon>Paenibacillus</taxon>
    </lineage>
</organism>
<sequence>MNYIVSIKRYLGLHNETSEIVKFTVQVDVQDIYMMLAEDDAFESDQLSIEYAMKAYAVELAMNKFFKQHYILSPGSKIEVLSVEEVDKKKESSCYYSPQITANAKEEPIEDFFKSLQKYMGLED</sequence>
<evidence type="ECO:0000313" key="2">
    <source>
        <dbReference type="Proteomes" id="UP000367750"/>
    </source>
</evidence>
<reference evidence="1 2" key="1">
    <citation type="submission" date="2019-09" db="EMBL/GenBank/DDBJ databases">
        <title>Bacillus ochoae sp. nov., Paenibacillus whitsoniae sp. nov., Paenibacillus spiritus sp. nov. Isolated from the Mars Exploration Rover during spacecraft assembly.</title>
        <authorList>
            <person name="Seuylemezian A."/>
            <person name="Vaishampayan P."/>
        </authorList>
    </citation>
    <scope>NUCLEOTIDE SEQUENCE [LARGE SCALE GENOMIC DNA]</scope>
    <source>
        <strain evidence="1 2">MER_111</strain>
    </source>
</reference>
<protein>
    <submittedName>
        <fullName evidence="1">Uncharacterized protein</fullName>
    </submittedName>
</protein>